<name>A0A164KKU5_9CRUS</name>
<keyword evidence="5" id="KW-0378">Hydrolase</keyword>
<dbReference type="Proteomes" id="UP000076858">
    <property type="component" value="Unassembled WGS sequence"/>
</dbReference>
<keyword evidence="4" id="KW-0255">Endonuclease</keyword>
<dbReference type="GO" id="GO:0016787">
    <property type="term" value="F:hydrolase activity"/>
    <property type="evidence" value="ECO:0007669"/>
    <property type="project" value="UniProtKB-KW"/>
</dbReference>
<keyword evidence="3" id="KW-0540">Nuclease</keyword>
<evidence type="ECO:0000256" key="6">
    <source>
        <dbReference type="ARBA" id="ARBA00022918"/>
    </source>
</evidence>
<dbReference type="SUPFAM" id="SSF56672">
    <property type="entry name" value="DNA/RNA polymerases"/>
    <property type="match status" value="1"/>
</dbReference>
<evidence type="ECO:0000256" key="4">
    <source>
        <dbReference type="ARBA" id="ARBA00022759"/>
    </source>
</evidence>
<proteinExistence type="predicted"/>
<dbReference type="PANTHER" id="PTHR37984">
    <property type="entry name" value="PROTEIN CBG26694"/>
    <property type="match status" value="1"/>
</dbReference>
<gene>
    <name evidence="8" type="ORF">APZ42_033934</name>
</gene>
<dbReference type="OrthoDB" id="2286242at2759"/>
<keyword evidence="2" id="KW-0548">Nucleotidyltransferase</keyword>
<dbReference type="InterPro" id="IPR050951">
    <property type="entry name" value="Retrovirus_Pol_polyprotein"/>
</dbReference>
<keyword evidence="9" id="KW-1185">Reference proteome</keyword>
<evidence type="ECO:0000256" key="2">
    <source>
        <dbReference type="ARBA" id="ARBA00022695"/>
    </source>
</evidence>
<dbReference type="InterPro" id="IPR041373">
    <property type="entry name" value="RT_RNaseH"/>
</dbReference>
<evidence type="ECO:0000313" key="8">
    <source>
        <dbReference type="EMBL" id="KZS03352.1"/>
    </source>
</evidence>
<dbReference type="STRING" id="35525.A0A164KKU5"/>
<evidence type="ECO:0000259" key="7">
    <source>
        <dbReference type="Pfam" id="PF17917"/>
    </source>
</evidence>
<keyword evidence="1" id="KW-0808">Transferase</keyword>
<dbReference type="EMBL" id="LRGB01003296">
    <property type="protein sequence ID" value="KZS03352.1"/>
    <property type="molecule type" value="Genomic_DNA"/>
</dbReference>
<organism evidence="8 9">
    <name type="scientific">Daphnia magna</name>
    <dbReference type="NCBI Taxonomy" id="35525"/>
    <lineage>
        <taxon>Eukaryota</taxon>
        <taxon>Metazoa</taxon>
        <taxon>Ecdysozoa</taxon>
        <taxon>Arthropoda</taxon>
        <taxon>Crustacea</taxon>
        <taxon>Branchiopoda</taxon>
        <taxon>Diplostraca</taxon>
        <taxon>Cladocera</taxon>
        <taxon>Anomopoda</taxon>
        <taxon>Daphniidae</taxon>
        <taxon>Daphnia</taxon>
    </lineage>
</organism>
<protein>
    <recommendedName>
        <fullName evidence="7">Reverse transcriptase RNase H-like domain-containing protein</fullName>
    </recommendedName>
</protein>
<reference evidence="8 9" key="1">
    <citation type="submission" date="2016-03" db="EMBL/GenBank/DDBJ databases">
        <title>EvidentialGene: Evidence-directed Construction of Genes on Genomes.</title>
        <authorList>
            <person name="Gilbert D.G."/>
            <person name="Choi J.-H."/>
            <person name="Mockaitis K."/>
            <person name="Colbourne J."/>
            <person name="Pfrender M."/>
        </authorList>
    </citation>
    <scope>NUCLEOTIDE SEQUENCE [LARGE SCALE GENOMIC DNA]</scope>
    <source>
        <strain evidence="8 9">Xinb3</strain>
        <tissue evidence="8">Complete organism</tissue>
    </source>
</reference>
<evidence type="ECO:0000256" key="3">
    <source>
        <dbReference type="ARBA" id="ARBA00022722"/>
    </source>
</evidence>
<comment type="caution">
    <text evidence="8">The sequence shown here is derived from an EMBL/GenBank/DDBJ whole genome shotgun (WGS) entry which is preliminary data.</text>
</comment>
<dbReference type="AlphaFoldDB" id="A0A164KKU5"/>
<accession>A0A164KKU5</accession>
<evidence type="ECO:0000256" key="5">
    <source>
        <dbReference type="ARBA" id="ARBA00022801"/>
    </source>
</evidence>
<feature type="domain" description="Reverse transcriptase RNase H-like" evidence="7">
    <location>
        <begin position="193"/>
        <end position="302"/>
    </location>
</feature>
<dbReference type="GO" id="GO:0003964">
    <property type="term" value="F:RNA-directed DNA polymerase activity"/>
    <property type="evidence" value="ECO:0007669"/>
    <property type="project" value="UniProtKB-KW"/>
</dbReference>
<dbReference type="Pfam" id="PF17917">
    <property type="entry name" value="RT_RNaseH"/>
    <property type="match status" value="1"/>
</dbReference>
<dbReference type="GO" id="GO:0004519">
    <property type="term" value="F:endonuclease activity"/>
    <property type="evidence" value="ECO:0007669"/>
    <property type="project" value="UniProtKB-KW"/>
</dbReference>
<evidence type="ECO:0000313" key="9">
    <source>
        <dbReference type="Proteomes" id="UP000076858"/>
    </source>
</evidence>
<dbReference type="Gene3D" id="3.10.10.10">
    <property type="entry name" value="HIV Type 1 Reverse Transcriptase, subunit A, domain 1"/>
    <property type="match status" value="1"/>
</dbReference>
<dbReference type="PANTHER" id="PTHR37984:SF15">
    <property type="entry name" value="INTEGRASE CATALYTIC DOMAIN-CONTAINING PROTEIN"/>
    <property type="match status" value="1"/>
</dbReference>
<dbReference type="InterPro" id="IPR043502">
    <property type="entry name" value="DNA/RNA_pol_sf"/>
</dbReference>
<evidence type="ECO:0000256" key="1">
    <source>
        <dbReference type="ARBA" id="ARBA00022679"/>
    </source>
</evidence>
<keyword evidence="6" id="KW-0695">RNA-directed DNA polymerase</keyword>
<sequence>MLVSWLNLRNNARLLNRPSLTIYRCVRSIGWVTVHRGPGDDYPAEGDAIPYYVNVTRPIAFADRAEVKQTLDGMEAAGIIAPVTEVTDWSAPLVVLRKPNVKLRICVDHTRLNRHVAHPTHPTHTPRDAVAEIDGESGGRHPGFLSLIPLHVEGVCAILQAGRAAKITLNVDKFKFAQKKLRFCRPPILAHFDPGRGTVIQVDASRTKGMGYALLQKHDYHWKLIDANSRWCTPTELRYAIVELELAAAEWAIRNCKLYLLGLSSFTLMIDHQALVSILDVYTFGAIENPKFQRLKERLSPYVFKTVWRKGKEHAIPDALSRSPKADPTADDEASTGDLLSSVHYHLIWLLFVIRCRKLHIVKLLNDMNLTWHQ</sequence>